<feature type="compositionally biased region" description="Polar residues" evidence="3">
    <location>
        <begin position="388"/>
        <end position="398"/>
    </location>
</feature>
<dbReference type="InterPro" id="IPR027643">
    <property type="entry name" value="Formin-like_plant"/>
</dbReference>
<evidence type="ECO:0000256" key="4">
    <source>
        <dbReference type="SAM" id="Phobius"/>
    </source>
</evidence>
<dbReference type="PROSITE" id="PS51444">
    <property type="entry name" value="FH2"/>
    <property type="match status" value="1"/>
</dbReference>
<evidence type="ECO:0000256" key="1">
    <source>
        <dbReference type="ARBA" id="ARBA00025793"/>
    </source>
</evidence>
<feature type="compositionally biased region" description="Low complexity" evidence="3">
    <location>
        <begin position="66"/>
        <end position="80"/>
    </location>
</feature>
<dbReference type="PANTHER" id="PTHR23213:SF338">
    <property type="entry name" value="FORMIN-LIKE PROTEIN 6"/>
    <property type="match status" value="1"/>
</dbReference>
<dbReference type="Proteomes" id="UP001141806">
    <property type="component" value="Unassembled WGS sequence"/>
</dbReference>
<keyword evidence="4" id="KW-1133">Transmembrane helix</keyword>
<feature type="compositionally biased region" description="Polar residues" evidence="3">
    <location>
        <begin position="125"/>
        <end position="139"/>
    </location>
</feature>
<accession>A0A9Q0HDV0</accession>
<feature type="region of interest" description="Disordered" evidence="3">
    <location>
        <begin position="153"/>
        <end position="173"/>
    </location>
</feature>
<dbReference type="InterPro" id="IPR015425">
    <property type="entry name" value="FH2_Formin"/>
</dbReference>
<feature type="region of interest" description="Disordered" evidence="3">
    <location>
        <begin position="188"/>
        <end position="241"/>
    </location>
</feature>
<feature type="compositionally biased region" description="Pro residues" evidence="3">
    <location>
        <begin position="19"/>
        <end position="30"/>
    </location>
</feature>
<dbReference type="SMART" id="SM00498">
    <property type="entry name" value="FH2"/>
    <property type="match status" value="1"/>
</dbReference>
<dbReference type="OrthoDB" id="1668162at2759"/>
<feature type="transmembrane region" description="Helical" evidence="4">
    <location>
        <begin position="84"/>
        <end position="106"/>
    </location>
</feature>
<dbReference type="Gene3D" id="1.20.58.2220">
    <property type="entry name" value="Formin, FH2 domain"/>
    <property type="match status" value="1"/>
</dbReference>
<proteinExistence type="inferred from homology"/>
<dbReference type="Pfam" id="PF02181">
    <property type="entry name" value="FH2"/>
    <property type="match status" value="1"/>
</dbReference>
<evidence type="ECO:0000313" key="6">
    <source>
        <dbReference type="EMBL" id="KAJ4964776.1"/>
    </source>
</evidence>
<keyword evidence="7" id="KW-1185">Reference proteome</keyword>
<feature type="region of interest" description="Disordered" evidence="3">
    <location>
        <begin position="253"/>
        <end position="437"/>
    </location>
</feature>
<name>A0A9Q0HDV0_9MAGN</name>
<organism evidence="6 7">
    <name type="scientific">Protea cynaroides</name>
    <dbReference type="NCBI Taxonomy" id="273540"/>
    <lineage>
        <taxon>Eukaryota</taxon>
        <taxon>Viridiplantae</taxon>
        <taxon>Streptophyta</taxon>
        <taxon>Embryophyta</taxon>
        <taxon>Tracheophyta</taxon>
        <taxon>Spermatophyta</taxon>
        <taxon>Magnoliopsida</taxon>
        <taxon>Proteales</taxon>
        <taxon>Proteaceae</taxon>
        <taxon>Protea</taxon>
    </lineage>
</organism>
<feature type="compositionally biased region" description="Pro residues" evidence="3">
    <location>
        <begin position="304"/>
        <end position="320"/>
    </location>
</feature>
<dbReference type="GO" id="GO:0051015">
    <property type="term" value="F:actin filament binding"/>
    <property type="evidence" value="ECO:0007669"/>
    <property type="project" value="InterPro"/>
</dbReference>
<protein>
    <recommendedName>
        <fullName evidence="2">Formin-like protein</fullName>
    </recommendedName>
</protein>
<evidence type="ECO:0000313" key="7">
    <source>
        <dbReference type="Proteomes" id="UP001141806"/>
    </source>
</evidence>
<evidence type="ECO:0000256" key="3">
    <source>
        <dbReference type="SAM" id="MobiDB-lite"/>
    </source>
</evidence>
<feature type="compositionally biased region" description="Polar residues" evidence="3">
    <location>
        <begin position="326"/>
        <end position="355"/>
    </location>
</feature>
<dbReference type="EMBL" id="JAMYWD010000007">
    <property type="protein sequence ID" value="KAJ4964776.1"/>
    <property type="molecule type" value="Genomic_DNA"/>
</dbReference>
<evidence type="ECO:0000259" key="5">
    <source>
        <dbReference type="PROSITE" id="PS51444"/>
    </source>
</evidence>
<dbReference type="SUPFAM" id="SSF101447">
    <property type="entry name" value="Formin homology 2 domain (FH2 domain)"/>
    <property type="match status" value="1"/>
</dbReference>
<feature type="region of interest" description="Disordered" evidence="3">
    <location>
        <begin position="17"/>
        <end position="81"/>
    </location>
</feature>
<feature type="region of interest" description="Disordered" evidence="3">
    <location>
        <begin position="116"/>
        <end position="140"/>
    </location>
</feature>
<keyword evidence="4" id="KW-0472">Membrane</keyword>
<dbReference type="PANTHER" id="PTHR23213">
    <property type="entry name" value="FORMIN-RELATED"/>
    <property type="match status" value="1"/>
</dbReference>
<feature type="domain" description="FH2" evidence="5">
    <location>
        <begin position="424"/>
        <end position="846"/>
    </location>
</feature>
<feature type="compositionally biased region" description="Polar residues" evidence="3">
    <location>
        <begin position="254"/>
        <end position="267"/>
    </location>
</feature>
<feature type="compositionally biased region" description="Polar residues" evidence="3">
    <location>
        <begin position="412"/>
        <end position="429"/>
    </location>
</feature>
<evidence type="ECO:0000256" key="2">
    <source>
        <dbReference type="RuleBase" id="RU361260"/>
    </source>
</evidence>
<gene>
    <name evidence="6" type="ORF">NE237_016625</name>
</gene>
<sequence>MVMVWYRRILHQPLFPVESIPPPAGEPPPENSIIPGPDEPFFPEVPTGFSPDQSHTTPPAPSANVSSPFAPATAAQPSSPTKKVAIAISVGIVTLGMLSAFAFFLYRHRVRHPPESQKLVDDGGENNSQRFAQEPTGPSSELLYLGTIEPPLDHRGGGADAGEETNGMHDSPYHELSSIRMSELHRPSPELHPLPPLCRAPPRRTSAPPAMSSDEETFYYTPQGSTAGNGNGNSNAESPCISAPRQVWPKISRHVSTATKSPSFGTCSNSSPSTPHSRRSSPKSRLSISSSPEVKRPIASSISMPPPLPPPPPPPPPPPQQSQQQRARNNQSGTPSLRSLTPNLVLSSPSPQASKTPVPSPSPTSPEVLPSETNVQVTPICPLPRPQPQNSSPKVTTKSTEKPESIAEVTQCGGSSSERLNGSGDTDGSNKPKLKPLHWDKVRATSDRAMVWDQLKSSSFQLNEDMIESLFGCNTTKTVREEAPRKSVLPPMERENRVLDPKKSQNLAILLRALNVTRDEVTEALLDGNPEALGAELWESLVKMAPTKEEELKLRDYSGDVSKLGSAERFLKAVLDIPFAFKRVDAMLYRANFEAEIKYLRMSFETLEAACEELKNSRLFLKLLEAVLQTGNRMNVGTNRGDARAFKLDTLLKLVDVKGTDGKTTLLHFVVQEIIRSEGAGSDPTLENLPSKMHPKVEEDFKKQGLQVVAGLGRELGNVKKAAGMDSDVLSSYLSKLEMGLDKVRLVLQYEKSNTQGKLFEAMKWFLNEAEEEILKVKGDERKALCLVKEVTEYFHGDAAKEEAHPFRIFVIVRDFLSVLDQVCKEVGKNQERTMVGTARSFRLSASVSVPVLNRFNARLQHGNSDNESSSP</sequence>
<dbReference type="InterPro" id="IPR042201">
    <property type="entry name" value="FH2_Formin_sf"/>
</dbReference>
<dbReference type="GO" id="GO:0045010">
    <property type="term" value="P:actin nucleation"/>
    <property type="evidence" value="ECO:0007669"/>
    <property type="project" value="InterPro"/>
</dbReference>
<feature type="compositionally biased region" description="Low complexity" evidence="3">
    <location>
        <begin position="203"/>
        <end position="212"/>
    </location>
</feature>
<comment type="similarity">
    <text evidence="1">Belongs to the formin-like family. Class-I subfamily.</text>
</comment>
<keyword evidence="4" id="KW-0812">Transmembrane</keyword>
<feature type="compositionally biased region" description="Low complexity" evidence="3">
    <location>
        <begin position="224"/>
        <end position="236"/>
    </location>
</feature>
<comment type="caution">
    <text evidence="6">The sequence shown here is derived from an EMBL/GenBank/DDBJ whole genome shotgun (WGS) entry which is preliminary data.</text>
</comment>
<feature type="compositionally biased region" description="Low complexity" evidence="3">
    <location>
        <begin position="283"/>
        <end position="292"/>
    </location>
</feature>
<reference evidence="6" key="1">
    <citation type="journal article" date="2023" name="Plant J.">
        <title>The genome of the king protea, Protea cynaroides.</title>
        <authorList>
            <person name="Chang J."/>
            <person name="Duong T.A."/>
            <person name="Schoeman C."/>
            <person name="Ma X."/>
            <person name="Roodt D."/>
            <person name="Barker N."/>
            <person name="Li Z."/>
            <person name="Van de Peer Y."/>
            <person name="Mizrachi E."/>
        </authorList>
    </citation>
    <scope>NUCLEOTIDE SEQUENCE</scope>
    <source>
        <tissue evidence="6">Young leaves</tissue>
    </source>
</reference>
<feature type="compositionally biased region" description="Pro residues" evidence="3">
    <location>
        <begin position="190"/>
        <end position="199"/>
    </location>
</feature>
<dbReference type="AlphaFoldDB" id="A0A9Q0HDV0"/>